<organism evidence="1 2">
    <name type="scientific">Dreissena polymorpha</name>
    <name type="common">Zebra mussel</name>
    <name type="synonym">Mytilus polymorpha</name>
    <dbReference type="NCBI Taxonomy" id="45954"/>
    <lineage>
        <taxon>Eukaryota</taxon>
        <taxon>Metazoa</taxon>
        <taxon>Spiralia</taxon>
        <taxon>Lophotrochozoa</taxon>
        <taxon>Mollusca</taxon>
        <taxon>Bivalvia</taxon>
        <taxon>Autobranchia</taxon>
        <taxon>Heteroconchia</taxon>
        <taxon>Euheterodonta</taxon>
        <taxon>Imparidentia</taxon>
        <taxon>Neoheterodontei</taxon>
        <taxon>Myida</taxon>
        <taxon>Dreissenoidea</taxon>
        <taxon>Dreissenidae</taxon>
        <taxon>Dreissena</taxon>
    </lineage>
</organism>
<evidence type="ECO:0000313" key="2">
    <source>
        <dbReference type="Proteomes" id="UP000828390"/>
    </source>
</evidence>
<reference evidence="1" key="2">
    <citation type="submission" date="2020-11" db="EMBL/GenBank/DDBJ databases">
        <authorList>
            <person name="McCartney M.A."/>
            <person name="Auch B."/>
            <person name="Kono T."/>
            <person name="Mallez S."/>
            <person name="Becker A."/>
            <person name="Gohl D.M."/>
            <person name="Silverstein K.A.T."/>
            <person name="Koren S."/>
            <person name="Bechman K.B."/>
            <person name="Herman A."/>
            <person name="Abrahante J.E."/>
            <person name="Garbe J."/>
        </authorList>
    </citation>
    <scope>NUCLEOTIDE SEQUENCE</scope>
    <source>
        <strain evidence="1">Duluth1</strain>
        <tissue evidence="1">Whole animal</tissue>
    </source>
</reference>
<dbReference type="EMBL" id="JAIWYP010000015">
    <property type="protein sequence ID" value="KAH3704052.1"/>
    <property type="molecule type" value="Genomic_DNA"/>
</dbReference>
<protein>
    <submittedName>
        <fullName evidence="1">Uncharacterized protein</fullName>
    </submittedName>
</protein>
<comment type="caution">
    <text evidence="1">The sequence shown here is derived from an EMBL/GenBank/DDBJ whole genome shotgun (WGS) entry which is preliminary data.</text>
</comment>
<name>A0A9D3YNX5_DREPO</name>
<dbReference type="AlphaFoldDB" id="A0A9D3YNX5"/>
<evidence type="ECO:0000313" key="1">
    <source>
        <dbReference type="EMBL" id="KAH3704052.1"/>
    </source>
</evidence>
<proteinExistence type="predicted"/>
<sequence>MSGLWEMDPSQIILQCMQRGGAVCEGGFLRVGWGRYPGSCEEHGQQRSSARGSRQGMENQVVPATTGLIDPVWSILNVACDSDL</sequence>
<gene>
    <name evidence="1" type="ORF">DPMN_079107</name>
</gene>
<accession>A0A9D3YNX5</accession>
<dbReference type="Proteomes" id="UP000828390">
    <property type="component" value="Unassembled WGS sequence"/>
</dbReference>
<reference evidence="1" key="1">
    <citation type="journal article" date="2019" name="bioRxiv">
        <title>The Genome of the Zebra Mussel, Dreissena polymorpha: A Resource for Invasive Species Research.</title>
        <authorList>
            <person name="McCartney M.A."/>
            <person name="Auch B."/>
            <person name="Kono T."/>
            <person name="Mallez S."/>
            <person name="Zhang Y."/>
            <person name="Obille A."/>
            <person name="Becker A."/>
            <person name="Abrahante J.E."/>
            <person name="Garbe J."/>
            <person name="Badalamenti J.P."/>
            <person name="Herman A."/>
            <person name="Mangelson H."/>
            <person name="Liachko I."/>
            <person name="Sullivan S."/>
            <person name="Sone E.D."/>
            <person name="Koren S."/>
            <person name="Silverstein K.A.T."/>
            <person name="Beckman K.B."/>
            <person name="Gohl D.M."/>
        </authorList>
    </citation>
    <scope>NUCLEOTIDE SEQUENCE</scope>
    <source>
        <strain evidence="1">Duluth1</strain>
        <tissue evidence="1">Whole animal</tissue>
    </source>
</reference>
<keyword evidence="2" id="KW-1185">Reference proteome</keyword>